<dbReference type="GO" id="GO:0015280">
    <property type="term" value="F:ligand-gated sodium channel activity"/>
    <property type="evidence" value="ECO:0007669"/>
    <property type="project" value="TreeGrafter"/>
</dbReference>
<evidence type="ECO:0000256" key="2">
    <source>
        <dbReference type="ARBA" id="ARBA00022448"/>
    </source>
</evidence>
<evidence type="ECO:0000256" key="12">
    <source>
        <dbReference type="SAM" id="Phobius"/>
    </source>
</evidence>
<evidence type="ECO:0000256" key="4">
    <source>
        <dbReference type="ARBA" id="ARBA00022692"/>
    </source>
</evidence>
<evidence type="ECO:0000256" key="1">
    <source>
        <dbReference type="ARBA" id="ARBA00004141"/>
    </source>
</evidence>
<dbReference type="Pfam" id="PF00858">
    <property type="entry name" value="ASC"/>
    <property type="match status" value="1"/>
</dbReference>
<dbReference type="AlphaFoldDB" id="A0A7M5VFI8"/>
<organism evidence="13 14">
    <name type="scientific">Clytia hemisphaerica</name>
    <dbReference type="NCBI Taxonomy" id="252671"/>
    <lineage>
        <taxon>Eukaryota</taxon>
        <taxon>Metazoa</taxon>
        <taxon>Cnidaria</taxon>
        <taxon>Hydrozoa</taxon>
        <taxon>Hydroidolina</taxon>
        <taxon>Leptothecata</taxon>
        <taxon>Obeliida</taxon>
        <taxon>Clytiidae</taxon>
        <taxon>Clytia</taxon>
    </lineage>
</organism>
<sequence>MGNQKGRAKLRQKWKDLYSSCSFDGFHYIFDERGFLRIFWLIIVLAATALAIVLFYGVIEEYYDYTTSTTIEEILTNSQVEFPTVTICNFNAVSKKKIEKSSYNSTVEEIVEFYQSIKEGRFNKSNGHKVLDELRANDGVNSFGAVLKHFENTFEELIEDPMLKDIEPKPCLFKGQECTKAEFTEIVSAQYGLCYQFNSIYLEKNRLYANEAGEGAGLRLILNIDEEDLLVSNVPFTGLQVFVHPFGEPFESAIAKRVAISPGSMNFIHIDYRQWELLKEPYQSKCDEKSFHLVNKIVPYSQSMCSVDGAMKKMMDKCGCVAEEFVHHLDDKEKVCGIDKVECIDKMIVEIDDIIHEYRKDCPRQCLTTKYLISVGETTMGNTKFFKMMKEKHNKTLTDAHTFVKRNVFGIDVSFTDIVYLKETMSPTQTWITVLSTIGGSLGLAMGCSIVTFIEFIVFGLQALYWYCKPNDDNDSSAKETVKNGHAVTNAESNA</sequence>
<dbReference type="PANTHER" id="PTHR11690:SF300">
    <property type="entry name" value="PICKPOCKET PROTEIN 19"/>
    <property type="match status" value="1"/>
</dbReference>
<dbReference type="RefSeq" id="XP_066910706.1">
    <property type="nucleotide sequence ID" value="XM_067054605.1"/>
</dbReference>
<evidence type="ECO:0000256" key="8">
    <source>
        <dbReference type="ARBA" id="ARBA00023136"/>
    </source>
</evidence>
<keyword evidence="7 11" id="KW-0406">Ion transport</keyword>
<keyword evidence="6" id="KW-0915">Sodium</keyword>
<dbReference type="GO" id="GO:0005886">
    <property type="term" value="C:plasma membrane"/>
    <property type="evidence" value="ECO:0007669"/>
    <property type="project" value="TreeGrafter"/>
</dbReference>
<name>A0A7M5VFI8_9CNID</name>
<dbReference type="InterPro" id="IPR001873">
    <property type="entry name" value="ENaC"/>
</dbReference>
<keyword evidence="5 12" id="KW-1133">Transmembrane helix</keyword>
<evidence type="ECO:0000313" key="14">
    <source>
        <dbReference type="Proteomes" id="UP000594262"/>
    </source>
</evidence>
<dbReference type="Gene3D" id="2.60.470.10">
    <property type="entry name" value="Acid-sensing ion channels like domains"/>
    <property type="match status" value="1"/>
</dbReference>
<keyword evidence="8 12" id="KW-0472">Membrane</keyword>
<reference evidence="13" key="1">
    <citation type="submission" date="2021-01" db="UniProtKB">
        <authorList>
            <consortium name="EnsemblMetazoa"/>
        </authorList>
    </citation>
    <scope>IDENTIFICATION</scope>
</reference>
<evidence type="ECO:0000256" key="9">
    <source>
        <dbReference type="ARBA" id="ARBA00023201"/>
    </source>
</evidence>
<feature type="transmembrane region" description="Helical" evidence="12">
    <location>
        <begin position="38"/>
        <end position="59"/>
    </location>
</feature>
<dbReference type="PANTHER" id="PTHR11690">
    <property type="entry name" value="AMILORIDE-SENSITIVE SODIUM CHANNEL-RELATED"/>
    <property type="match status" value="1"/>
</dbReference>
<keyword evidence="14" id="KW-1185">Reference proteome</keyword>
<keyword evidence="9 11" id="KW-0739">Sodium transport</keyword>
<keyword evidence="10 11" id="KW-0407">Ion channel</keyword>
<evidence type="ECO:0000256" key="5">
    <source>
        <dbReference type="ARBA" id="ARBA00022989"/>
    </source>
</evidence>
<dbReference type="GeneID" id="136798010"/>
<evidence type="ECO:0000256" key="3">
    <source>
        <dbReference type="ARBA" id="ARBA00022461"/>
    </source>
</evidence>
<dbReference type="Gene3D" id="1.10.287.770">
    <property type="entry name" value="YojJ-like"/>
    <property type="match status" value="1"/>
</dbReference>
<comment type="similarity">
    <text evidence="11">Belongs to the amiloride-sensitive sodium channel (TC 1.A.6) family.</text>
</comment>
<evidence type="ECO:0000256" key="11">
    <source>
        <dbReference type="RuleBase" id="RU000679"/>
    </source>
</evidence>
<keyword evidence="4 11" id="KW-0812">Transmembrane</keyword>
<comment type="subcellular location">
    <subcellularLocation>
        <location evidence="1">Membrane</location>
        <topology evidence="1">Multi-pass membrane protein</topology>
    </subcellularLocation>
</comment>
<evidence type="ECO:0000256" key="7">
    <source>
        <dbReference type="ARBA" id="ARBA00023065"/>
    </source>
</evidence>
<dbReference type="EnsemblMetazoa" id="CLYHEMT010922.3">
    <property type="protein sequence ID" value="CLYHEMP010922.3"/>
    <property type="gene ID" value="CLYHEMG010922"/>
</dbReference>
<feature type="transmembrane region" description="Helical" evidence="12">
    <location>
        <begin position="442"/>
        <end position="467"/>
    </location>
</feature>
<accession>A0A7M5VFI8</accession>
<evidence type="ECO:0000256" key="6">
    <source>
        <dbReference type="ARBA" id="ARBA00023053"/>
    </source>
</evidence>
<keyword evidence="2 11" id="KW-0813">Transport</keyword>
<evidence type="ECO:0000313" key="13">
    <source>
        <dbReference type="EnsemblMetazoa" id="CLYHEMP010922.3"/>
    </source>
</evidence>
<protein>
    <submittedName>
        <fullName evidence="13">Uncharacterized protein</fullName>
    </submittedName>
</protein>
<dbReference type="OrthoDB" id="5987228at2759"/>
<proteinExistence type="inferred from homology"/>
<dbReference type="Proteomes" id="UP000594262">
    <property type="component" value="Unplaced"/>
</dbReference>
<evidence type="ECO:0000256" key="10">
    <source>
        <dbReference type="ARBA" id="ARBA00023303"/>
    </source>
</evidence>
<keyword evidence="3 11" id="KW-0894">Sodium channel</keyword>
<dbReference type="PRINTS" id="PR01078">
    <property type="entry name" value="AMINACHANNEL"/>
</dbReference>